<gene>
    <name evidence="2" type="ORF">GCM10017781_09300</name>
    <name evidence="3" type="ORF">HNQ07_000111</name>
</gene>
<reference evidence="5" key="2">
    <citation type="journal article" date="2019" name="Int. J. Syst. Evol. Microbiol.">
        <title>The Global Catalogue of Microorganisms (GCM) 10K type strain sequencing project: providing services to taxonomists for standard genome sequencing and annotation.</title>
        <authorList>
            <consortium name="The Broad Institute Genomics Platform"/>
            <consortium name="The Broad Institute Genome Sequencing Center for Infectious Disease"/>
            <person name="Wu L."/>
            <person name="Ma J."/>
        </authorList>
    </citation>
    <scope>NUCLEOTIDE SEQUENCE [LARGE SCALE GENOMIC DNA]</scope>
    <source>
        <strain evidence="5">CGMCC 1.18437</strain>
    </source>
</reference>
<organism evidence="3 4">
    <name type="scientific">Deinococcus metalli</name>
    <dbReference type="NCBI Taxonomy" id="1141878"/>
    <lineage>
        <taxon>Bacteria</taxon>
        <taxon>Thermotogati</taxon>
        <taxon>Deinococcota</taxon>
        <taxon>Deinococci</taxon>
        <taxon>Deinococcales</taxon>
        <taxon>Deinococcaceae</taxon>
        <taxon>Deinococcus</taxon>
    </lineage>
</organism>
<dbReference type="AlphaFoldDB" id="A0A7W8KAG7"/>
<dbReference type="EMBL" id="BNAJ01000001">
    <property type="protein sequence ID" value="GHF34595.1"/>
    <property type="molecule type" value="Genomic_DNA"/>
</dbReference>
<dbReference type="Proteomes" id="UP000619376">
    <property type="component" value="Unassembled WGS sequence"/>
</dbReference>
<dbReference type="Proteomes" id="UP000539473">
    <property type="component" value="Unassembled WGS sequence"/>
</dbReference>
<name>A0A7W8KAG7_9DEIO</name>
<proteinExistence type="predicted"/>
<feature type="signal peptide" evidence="1">
    <location>
        <begin position="1"/>
        <end position="20"/>
    </location>
</feature>
<evidence type="ECO:0000313" key="3">
    <source>
        <dbReference type="EMBL" id="MBB5374667.1"/>
    </source>
</evidence>
<keyword evidence="1" id="KW-0732">Signal</keyword>
<reference evidence="3 4" key="3">
    <citation type="submission" date="2020-08" db="EMBL/GenBank/DDBJ databases">
        <title>Genomic Encyclopedia of Type Strains, Phase IV (KMG-IV): sequencing the most valuable type-strain genomes for metagenomic binning, comparative biology and taxonomic classification.</title>
        <authorList>
            <person name="Goeker M."/>
        </authorList>
    </citation>
    <scope>NUCLEOTIDE SEQUENCE [LARGE SCALE GENOMIC DNA]</scope>
    <source>
        <strain evidence="3 4">DSM 27521</strain>
    </source>
</reference>
<evidence type="ECO:0000313" key="4">
    <source>
        <dbReference type="Proteomes" id="UP000539473"/>
    </source>
</evidence>
<reference evidence="2" key="4">
    <citation type="submission" date="2024-05" db="EMBL/GenBank/DDBJ databases">
        <authorList>
            <person name="Sun Q."/>
            <person name="Zhou Y."/>
        </authorList>
    </citation>
    <scope>NUCLEOTIDE SEQUENCE</scope>
    <source>
        <strain evidence="2">CGMCC 1.18437</strain>
    </source>
</reference>
<dbReference type="EMBL" id="JACHFK010000001">
    <property type="protein sequence ID" value="MBB5374667.1"/>
    <property type="molecule type" value="Genomic_DNA"/>
</dbReference>
<evidence type="ECO:0000256" key="1">
    <source>
        <dbReference type="SAM" id="SignalP"/>
    </source>
</evidence>
<reference evidence="2" key="1">
    <citation type="journal article" date="2014" name="Int. J. Syst. Evol. Microbiol.">
        <title>Complete genome of a new Firmicutes species belonging to the dominant human colonic microbiota ('Ruminococcus bicirculans') reveals two chromosomes and a selective capacity to utilize plant glucans.</title>
        <authorList>
            <consortium name="NISC Comparative Sequencing Program"/>
            <person name="Wegmann U."/>
            <person name="Louis P."/>
            <person name="Goesmann A."/>
            <person name="Henrissat B."/>
            <person name="Duncan S.H."/>
            <person name="Flint H.J."/>
        </authorList>
    </citation>
    <scope>NUCLEOTIDE SEQUENCE</scope>
    <source>
        <strain evidence="2">CGMCC 1.18437</strain>
    </source>
</reference>
<evidence type="ECO:0008006" key="6">
    <source>
        <dbReference type="Google" id="ProtNLM"/>
    </source>
</evidence>
<evidence type="ECO:0000313" key="5">
    <source>
        <dbReference type="Proteomes" id="UP000619376"/>
    </source>
</evidence>
<sequence length="159" mass="15899">MTLLRTLAFTIAATLSPALAQGVTVWGGVGTQLGGEFILSPTVTLGLSTDVGRLQGVQFGVRGSAGLGVIPVDGGPFPLLEADVLVSGSNGGLNLYGGPSVGTIAGALILVGGVGGVRGSFGNGNWGWFTEGRLRYAFSTTNNGGLVVPSASLGVTYRF</sequence>
<comment type="caution">
    <text evidence="3">The sequence shown here is derived from an EMBL/GenBank/DDBJ whole genome shotgun (WGS) entry which is preliminary data.</text>
</comment>
<evidence type="ECO:0000313" key="2">
    <source>
        <dbReference type="EMBL" id="GHF34595.1"/>
    </source>
</evidence>
<dbReference type="RefSeq" id="WP_184108806.1">
    <property type="nucleotide sequence ID" value="NZ_BNAJ01000001.1"/>
</dbReference>
<feature type="chain" id="PRO_5031071280" description="Outer membrane protein beta-barrel domain-containing protein" evidence="1">
    <location>
        <begin position="21"/>
        <end position="159"/>
    </location>
</feature>
<protein>
    <recommendedName>
        <fullName evidence="6">Outer membrane protein beta-barrel domain-containing protein</fullName>
    </recommendedName>
</protein>
<keyword evidence="5" id="KW-1185">Reference proteome</keyword>
<accession>A0A7W8KAG7</accession>